<dbReference type="RefSeq" id="WP_139667700.1">
    <property type="nucleotide sequence ID" value="NZ_VDLY02000007.1"/>
</dbReference>
<proteinExistence type="predicted"/>
<dbReference type="InterPro" id="IPR000182">
    <property type="entry name" value="GNAT_dom"/>
</dbReference>
<dbReference type="PROSITE" id="PS51186">
    <property type="entry name" value="GNAT"/>
    <property type="match status" value="1"/>
</dbReference>
<feature type="domain" description="N-acetyltransferase" evidence="1">
    <location>
        <begin position="19"/>
        <end position="192"/>
    </location>
</feature>
<keyword evidence="3" id="KW-1185">Reference proteome</keyword>
<comment type="caution">
    <text evidence="2">The sequence shown here is derived from an EMBL/GenBank/DDBJ whole genome shotgun (WGS) entry which is preliminary data.</text>
</comment>
<organism evidence="2 3">
    <name type="scientific">Streptomyces mimosae</name>
    <dbReference type="NCBI Taxonomy" id="2586635"/>
    <lineage>
        <taxon>Bacteria</taxon>
        <taxon>Bacillati</taxon>
        <taxon>Actinomycetota</taxon>
        <taxon>Actinomycetes</taxon>
        <taxon>Kitasatosporales</taxon>
        <taxon>Streptomycetaceae</taxon>
        <taxon>Streptomyces</taxon>
    </lineage>
</organism>
<dbReference type="InterPro" id="IPR051908">
    <property type="entry name" value="Ribosomal_N-acetyltransferase"/>
</dbReference>
<reference evidence="2" key="1">
    <citation type="submission" date="2019-10" db="EMBL/GenBank/DDBJ databases">
        <title>Nonomuraea sp. nov., isolated from Phyllanthus amarus.</title>
        <authorList>
            <person name="Klykleung N."/>
            <person name="Tanasupawat S."/>
        </authorList>
    </citation>
    <scope>NUCLEOTIDE SEQUENCE [LARGE SCALE GENOMIC DNA]</scope>
    <source>
        <strain evidence="2">3MP-10</strain>
    </source>
</reference>
<dbReference type="Proteomes" id="UP000314251">
    <property type="component" value="Unassembled WGS sequence"/>
</dbReference>
<protein>
    <submittedName>
        <fullName evidence="2">GNAT family N-acetyltransferase</fullName>
    </submittedName>
</protein>
<dbReference type="PANTHER" id="PTHR43441">
    <property type="entry name" value="RIBOSOMAL-PROTEIN-SERINE ACETYLTRANSFERASE"/>
    <property type="match status" value="1"/>
</dbReference>
<dbReference type="PANTHER" id="PTHR43441:SF10">
    <property type="entry name" value="ACETYLTRANSFERASE"/>
    <property type="match status" value="1"/>
</dbReference>
<evidence type="ECO:0000313" key="2">
    <source>
        <dbReference type="EMBL" id="KAB8165694.1"/>
    </source>
</evidence>
<dbReference type="Pfam" id="PF13302">
    <property type="entry name" value="Acetyltransf_3"/>
    <property type="match status" value="1"/>
</dbReference>
<dbReference type="SUPFAM" id="SSF55729">
    <property type="entry name" value="Acyl-CoA N-acyltransferases (Nat)"/>
    <property type="match status" value="1"/>
</dbReference>
<dbReference type="AlphaFoldDB" id="A0A5N6AA49"/>
<dbReference type="EMBL" id="VDLY02000007">
    <property type="protein sequence ID" value="KAB8165694.1"/>
    <property type="molecule type" value="Genomic_DNA"/>
</dbReference>
<accession>A0A5N6AA49</accession>
<dbReference type="GO" id="GO:0005737">
    <property type="term" value="C:cytoplasm"/>
    <property type="evidence" value="ECO:0007669"/>
    <property type="project" value="TreeGrafter"/>
</dbReference>
<dbReference type="GO" id="GO:0008999">
    <property type="term" value="F:protein-N-terminal-alanine acetyltransferase activity"/>
    <property type="evidence" value="ECO:0007669"/>
    <property type="project" value="TreeGrafter"/>
</dbReference>
<dbReference type="Gene3D" id="3.40.630.30">
    <property type="match status" value="1"/>
</dbReference>
<dbReference type="OrthoDB" id="2061990at2"/>
<evidence type="ECO:0000259" key="1">
    <source>
        <dbReference type="PROSITE" id="PS51186"/>
    </source>
</evidence>
<gene>
    <name evidence="2" type="ORF">FH607_012120</name>
</gene>
<dbReference type="InterPro" id="IPR016181">
    <property type="entry name" value="Acyl_CoA_acyltransferase"/>
</dbReference>
<evidence type="ECO:0000313" key="3">
    <source>
        <dbReference type="Proteomes" id="UP000314251"/>
    </source>
</evidence>
<name>A0A5N6AA49_9ACTN</name>
<dbReference type="GO" id="GO:1990189">
    <property type="term" value="F:protein N-terminal-serine acetyltransferase activity"/>
    <property type="evidence" value="ECO:0007669"/>
    <property type="project" value="TreeGrafter"/>
</dbReference>
<sequence>MEKIVALLTADATPSAPALILRPWDPADAAELVELYRDDALRRWTSPTVNDEASAARWIHEQQRGWETGDRFGFAVVESRSAGTDGRLLGNVVLRNVMPGTSSAEVGYWTAAHARGRGVAPRALQALTDWAFTAFPTFNALPASPGNGLTRLELLHQVDNAASCRVAEKSGYAYTTLLPPAPPAYPLPGHLHIRTRGQLPRPAAG</sequence>